<keyword evidence="4 12" id="KW-0808">Transferase</keyword>
<evidence type="ECO:0000256" key="10">
    <source>
        <dbReference type="ARBA" id="ARBA00023209"/>
    </source>
</evidence>
<evidence type="ECO:0000256" key="1">
    <source>
        <dbReference type="ARBA" id="ARBA00004651"/>
    </source>
</evidence>
<dbReference type="Proteomes" id="UP001597191">
    <property type="component" value="Unassembled WGS sequence"/>
</dbReference>
<accession>A0ABW4BML5</accession>
<dbReference type="RefSeq" id="WP_125647652.1">
    <property type="nucleotide sequence ID" value="NZ_JBHTOH010000029.1"/>
</dbReference>
<feature type="active site" evidence="12">
    <location>
        <position position="410"/>
    </location>
</feature>
<dbReference type="EC" id="2.7.8.-" evidence="12 13"/>
<evidence type="ECO:0000256" key="8">
    <source>
        <dbReference type="ARBA" id="ARBA00023098"/>
    </source>
</evidence>
<comment type="caution">
    <text evidence="12">Lacks conserved residue(s) required for the propagation of feature annotation.</text>
</comment>
<evidence type="ECO:0000259" key="14">
    <source>
        <dbReference type="PROSITE" id="PS50035"/>
    </source>
</evidence>
<evidence type="ECO:0000256" key="4">
    <source>
        <dbReference type="ARBA" id="ARBA00022679"/>
    </source>
</evidence>
<dbReference type="EMBL" id="JBHTOH010000029">
    <property type="protein sequence ID" value="MFD1410903.1"/>
    <property type="molecule type" value="Genomic_DNA"/>
</dbReference>
<gene>
    <name evidence="15" type="primary">cls</name>
    <name evidence="15" type="ORF">ACFQ4R_04660</name>
</gene>
<dbReference type="InterPro" id="IPR027379">
    <property type="entry name" value="CLS_N"/>
</dbReference>
<keyword evidence="6" id="KW-0677">Repeat</keyword>
<protein>
    <recommendedName>
        <fullName evidence="12 13">Cardiolipin synthase</fullName>
        <shortName evidence="12">CL synthase</shortName>
        <ecNumber evidence="12 13">2.7.8.-</ecNumber>
    </recommendedName>
</protein>
<keyword evidence="10 12" id="KW-0594">Phospholipid biosynthesis</keyword>
<dbReference type="SMART" id="SM00155">
    <property type="entry name" value="PLDc"/>
    <property type="match status" value="2"/>
</dbReference>
<dbReference type="PANTHER" id="PTHR21248:SF22">
    <property type="entry name" value="PHOSPHOLIPASE D"/>
    <property type="match status" value="1"/>
</dbReference>
<feature type="active site" evidence="12">
    <location>
        <position position="415"/>
    </location>
</feature>
<comment type="catalytic activity">
    <reaction evidence="12">
        <text>2 a 1,2-diacyl-sn-glycero-3-phospho-(1'-sn-glycerol) = a cardiolipin + glycerol</text>
        <dbReference type="Rhea" id="RHEA:31451"/>
        <dbReference type="ChEBI" id="CHEBI:17754"/>
        <dbReference type="ChEBI" id="CHEBI:62237"/>
        <dbReference type="ChEBI" id="CHEBI:64716"/>
    </reaction>
</comment>
<sequence>MNLRIITLIIIGLLLINTVIAIITVFHRPRSIAATLAWLLVLILLPGVGFLAYAFLGRGIARENIFTLNHQDHIGLAHLKALILADARAAKDGPTNPTDTTQKAAGLIEYFDRAEDSPLTHHNQVQLFTDGKEKFAALFKDIAAAKRFVHVEYYSFYNDEIGNEFLNLLIEKAKDGLEVRLIYDPWGSPGASRRWFKPLQNAGGEVVPFITSRDLIRKTRLNYHLHRKIVVIDGTIGWSGGFNVGDQYLGRSKKFGYWRDTHLRIQGTSVLALQERFIMDWNASIEHYSQRIWFKEEYFPHPSELHQGHTPVQIVSDGPDSEEDILKGGMMKMLLTAKKSVWIQTPYLIPDDSMISALTVAARSGVDLRIMIPCMPDHPFIYRATQYYANLLTSFGIKIYIYQNGFIHAKTAICDDQFAFVGSMNQDFRSYSLNFECNTYLYDAKITSDLKQIFRDDLQKSYLLTPEIIARQSHWLRFRQYFSRLLSPIL</sequence>
<evidence type="ECO:0000256" key="9">
    <source>
        <dbReference type="ARBA" id="ARBA00023136"/>
    </source>
</evidence>
<dbReference type="PANTHER" id="PTHR21248">
    <property type="entry name" value="CARDIOLIPIN SYNTHASE"/>
    <property type="match status" value="1"/>
</dbReference>
<comment type="subcellular location">
    <subcellularLocation>
        <location evidence="1 12">Cell membrane</location>
        <topology evidence="1 12">Multi-pass membrane protein</topology>
    </subcellularLocation>
</comment>
<name>A0ABW4BML5_9LACO</name>
<dbReference type="Pfam" id="PF13091">
    <property type="entry name" value="PLDc_2"/>
    <property type="match status" value="2"/>
</dbReference>
<keyword evidence="11 12" id="KW-1208">Phospholipid metabolism</keyword>
<reference evidence="16" key="1">
    <citation type="journal article" date="2019" name="Int. J. Syst. Evol. Microbiol.">
        <title>The Global Catalogue of Microorganisms (GCM) 10K type strain sequencing project: providing services to taxonomists for standard genome sequencing and annotation.</title>
        <authorList>
            <consortium name="The Broad Institute Genomics Platform"/>
            <consortium name="The Broad Institute Genome Sequencing Center for Infectious Disease"/>
            <person name="Wu L."/>
            <person name="Ma J."/>
        </authorList>
    </citation>
    <scope>NUCLEOTIDE SEQUENCE [LARGE SCALE GENOMIC DNA]</scope>
    <source>
        <strain evidence="16">CCM 8937</strain>
    </source>
</reference>
<dbReference type="CDD" id="cd09110">
    <property type="entry name" value="PLDc_CLS_1"/>
    <property type="match status" value="1"/>
</dbReference>
<evidence type="ECO:0000256" key="7">
    <source>
        <dbReference type="ARBA" id="ARBA00022989"/>
    </source>
</evidence>
<feature type="domain" description="PLD phosphodiesterase" evidence="14">
    <location>
        <begin position="403"/>
        <end position="430"/>
    </location>
</feature>
<comment type="function">
    <text evidence="12">Catalyzes the reversible phosphatidyl group transfer from one phosphatidylglycerol molecule to another to form cardiolipin (CL) (diphosphatidylglycerol) and glycerol.</text>
</comment>
<evidence type="ECO:0000256" key="12">
    <source>
        <dbReference type="HAMAP-Rule" id="MF_01916"/>
    </source>
</evidence>
<dbReference type="Pfam" id="PF13396">
    <property type="entry name" value="PLDc_N"/>
    <property type="match status" value="1"/>
</dbReference>
<evidence type="ECO:0000256" key="3">
    <source>
        <dbReference type="ARBA" id="ARBA00022516"/>
    </source>
</evidence>
<dbReference type="Gene3D" id="3.30.870.10">
    <property type="entry name" value="Endonuclease Chain A"/>
    <property type="match status" value="2"/>
</dbReference>
<evidence type="ECO:0000256" key="6">
    <source>
        <dbReference type="ARBA" id="ARBA00022737"/>
    </source>
</evidence>
<keyword evidence="9 12" id="KW-0472">Membrane</keyword>
<feature type="active site" evidence="12">
    <location>
        <position position="408"/>
    </location>
</feature>
<evidence type="ECO:0000313" key="16">
    <source>
        <dbReference type="Proteomes" id="UP001597191"/>
    </source>
</evidence>
<organism evidence="15 16">
    <name type="scientific">Lapidilactobacillus gannanensis</name>
    <dbReference type="NCBI Taxonomy" id="2486002"/>
    <lineage>
        <taxon>Bacteria</taxon>
        <taxon>Bacillati</taxon>
        <taxon>Bacillota</taxon>
        <taxon>Bacilli</taxon>
        <taxon>Lactobacillales</taxon>
        <taxon>Lactobacillaceae</taxon>
        <taxon>Lapidilactobacillus</taxon>
    </lineage>
</organism>
<feature type="domain" description="PLD phosphodiesterase" evidence="14">
    <location>
        <begin position="221"/>
        <end position="248"/>
    </location>
</feature>
<keyword evidence="5 12" id="KW-0812">Transmembrane</keyword>
<keyword evidence="16" id="KW-1185">Reference proteome</keyword>
<comment type="similarity">
    <text evidence="12">Belongs to the phospholipase D family. Cardiolipin synthase subfamily.</text>
</comment>
<dbReference type="HAMAP" id="MF_01916">
    <property type="entry name" value="Cardiolipin_synth_Cls"/>
    <property type="match status" value="1"/>
</dbReference>
<evidence type="ECO:0000256" key="2">
    <source>
        <dbReference type="ARBA" id="ARBA00022475"/>
    </source>
</evidence>
<dbReference type="NCBIfam" id="TIGR04265">
    <property type="entry name" value="bac_cardiolipin"/>
    <property type="match status" value="1"/>
</dbReference>
<evidence type="ECO:0000256" key="13">
    <source>
        <dbReference type="NCBIfam" id="TIGR04265"/>
    </source>
</evidence>
<comment type="caution">
    <text evidence="15">The sequence shown here is derived from an EMBL/GenBank/DDBJ whole genome shotgun (WGS) entry which is preliminary data.</text>
</comment>
<keyword evidence="8 12" id="KW-0443">Lipid metabolism</keyword>
<dbReference type="InterPro" id="IPR030874">
    <property type="entry name" value="Cardiolipin_synth_Firmi"/>
</dbReference>
<dbReference type="InterPro" id="IPR022924">
    <property type="entry name" value="Cardiolipin_synthase"/>
</dbReference>
<feature type="active site" evidence="12">
    <location>
        <position position="233"/>
    </location>
</feature>
<feature type="active site" evidence="12">
    <location>
        <position position="228"/>
    </location>
</feature>
<evidence type="ECO:0000256" key="11">
    <source>
        <dbReference type="ARBA" id="ARBA00023264"/>
    </source>
</evidence>
<evidence type="ECO:0000313" key="15">
    <source>
        <dbReference type="EMBL" id="MFD1410903.1"/>
    </source>
</evidence>
<feature type="transmembrane region" description="Helical" evidence="12">
    <location>
        <begin position="31"/>
        <end position="56"/>
    </location>
</feature>
<keyword evidence="7 12" id="KW-1133">Transmembrane helix</keyword>
<dbReference type="SUPFAM" id="SSF56024">
    <property type="entry name" value="Phospholipase D/nuclease"/>
    <property type="match status" value="2"/>
</dbReference>
<dbReference type="InterPro" id="IPR001736">
    <property type="entry name" value="PLipase_D/transphosphatidylase"/>
</dbReference>
<evidence type="ECO:0000256" key="5">
    <source>
        <dbReference type="ARBA" id="ARBA00022692"/>
    </source>
</evidence>
<dbReference type="InterPro" id="IPR025202">
    <property type="entry name" value="PLD-like_dom"/>
</dbReference>
<dbReference type="PROSITE" id="PS50035">
    <property type="entry name" value="PLD"/>
    <property type="match status" value="2"/>
</dbReference>
<keyword evidence="3 12" id="KW-0444">Lipid biosynthesis</keyword>
<proteinExistence type="inferred from homology"/>
<dbReference type="CDD" id="cd09112">
    <property type="entry name" value="PLDc_CLS_2"/>
    <property type="match status" value="1"/>
</dbReference>
<keyword evidence="2 12" id="KW-1003">Cell membrane</keyword>
<feature type="active site" evidence="12">
    <location>
        <position position="226"/>
    </location>
</feature>